<dbReference type="RefSeq" id="WP_045922528.1">
    <property type="nucleotide sequence ID" value="NZ_JAAEDY010000005.1"/>
</dbReference>
<dbReference type="Pfam" id="PF17384">
    <property type="entry name" value="DUF150_C"/>
    <property type="match status" value="1"/>
</dbReference>
<sequence length="157" mass="18309">MQSITAKIQQMAQPLLEKHGFYLVDIEYVKEGANWYLRLYIDKPAGIDIEECALFNQELSDKLDEQAPDLIPNAYFLEVSSPGAERPLKTEQDLQRAVGKYIHVSLYQKQQQQKIFEGVLLDYDSQYLRLRQHQNNKFSEIELARKNIAAMRLAIEF</sequence>
<evidence type="ECO:0000313" key="7">
    <source>
        <dbReference type="Proteomes" id="UP000033695"/>
    </source>
</evidence>
<accession>A0A0F4KT94</accession>
<comment type="subcellular location">
    <subcellularLocation>
        <location evidence="3">Cytoplasm</location>
    </subcellularLocation>
</comment>
<evidence type="ECO:0000259" key="4">
    <source>
        <dbReference type="Pfam" id="PF02576"/>
    </source>
</evidence>
<dbReference type="Gene3D" id="2.30.30.180">
    <property type="entry name" value="Ribosome maturation factor RimP, C-terminal domain"/>
    <property type="match status" value="1"/>
</dbReference>
<evidence type="ECO:0000256" key="3">
    <source>
        <dbReference type="HAMAP-Rule" id="MF_01077"/>
    </source>
</evidence>
<evidence type="ECO:0000256" key="2">
    <source>
        <dbReference type="ARBA" id="ARBA00022517"/>
    </source>
</evidence>
<dbReference type="InterPro" id="IPR035956">
    <property type="entry name" value="RimP_N_sf"/>
</dbReference>
<dbReference type="InterPro" id="IPR028989">
    <property type="entry name" value="RimP_N"/>
</dbReference>
<comment type="similarity">
    <text evidence="3">Belongs to the RimP family.</text>
</comment>
<gene>
    <name evidence="3 6" type="primary">rimP</name>
    <name evidence="6" type="ORF">JG29_06780</name>
</gene>
<dbReference type="InterPro" id="IPR003728">
    <property type="entry name" value="Ribosome_maturation_RimP"/>
</dbReference>
<keyword evidence="1 3" id="KW-0963">Cytoplasm</keyword>
<dbReference type="SUPFAM" id="SSF74942">
    <property type="entry name" value="YhbC-like, C-terminal domain"/>
    <property type="match status" value="1"/>
</dbReference>
<feature type="domain" description="Ribosome maturation factor RimP N-terminal" evidence="4">
    <location>
        <begin position="12"/>
        <end position="85"/>
    </location>
</feature>
<comment type="caution">
    <text evidence="6">The sequence shown here is derived from an EMBL/GenBank/DDBJ whole genome shotgun (WGS) entry which is preliminary data.</text>
</comment>
<dbReference type="GO" id="GO:0005829">
    <property type="term" value="C:cytosol"/>
    <property type="evidence" value="ECO:0007669"/>
    <property type="project" value="TreeGrafter"/>
</dbReference>
<dbReference type="InterPro" id="IPR036847">
    <property type="entry name" value="RimP_C_sf"/>
</dbReference>
<keyword evidence="2 3" id="KW-0690">Ribosome biogenesis</keyword>
<dbReference type="GO" id="GO:0000028">
    <property type="term" value="P:ribosomal small subunit assembly"/>
    <property type="evidence" value="ECO:0007669"/>
    <property type="project" value="TreeGrafter"/>
</dbReference>
<dbReference type="Gene3D" id="3.30.300.70">
    <property type="entry name" value="RimP-like superfamily, N-terminal"/>
    <property type="match status" value="1"/>
</dbReference>
<comment type="function">
    <text evidence="3">Required for maturation of 30S ribosomal subunits.</text>
</comment>
<reference evidence="6 7" key="1">
    <citation type="submission" date="2014-12" db="EMBL/GenBank/DDBJ databases">
        <title>Comparative genomics of the lactic acid bacteria isolated from the honey bee gut.</title>
        <authorList>
            <person name="Ellegaard K.M."/>
            <person name="Tamarit D."/>
            <person name="Javelind E."/>
            <person name="Olofsson T."/>
            <person name="Andersson S.G."/>
            <person name="Vasquez A."/>
        </authorList>
    </citation>
    <scope>NUCLEOTIDE SEQUENCE [LARGE SCALE GENOMIC DNA]</scope>
    <source>
        <strain evidence="6 7">Hon2</strain>
    </source>
</reference>
<name>A0A0F4KT94_9LACO</name>
<dbReference type="NCBIfam" id="NF000928">
    <property type="entry name" value="PRK00092.1-2"/>
    <property type="match status" value="1"/>
</dbReference>
<evidence type="ECO:0000259" key="5">
    <source>
        <dbReference type="Pfam" id="PF17384"/>
    </source>
</evidence>
<feature type="domain" description="Ribosome maturation factor RimP C-terminal" evidence="5">
    <location>
        <begin position="88"/>
        <end position="157"/>
    </location>
</feature>
<dbReference type="CDD" id="cd01734">
    <property type="entry name" value="YlxS_C"/>
    <property type="match status" value="1"/>
</dbReference>
<dbReference type="Proteomes" id="UP000033695">
    <property type="component" value="Unassembled WGS sequence"/>
</dbReference>
<dbReference type="GO" id="GO:0006412">
    <property type="term" value="P:translation"/>
    <property type="evidence" value="ECO:0007669"/>
    <property type="project" value="TreeGrafter"/>
</dbReference>
<dbReference type="EMBL" id="JXBZ01000005">
    <property type="protein sequence ID" value="KJY49224.1"/>
    <property type="molecule type" value="Genomic_DNA"/>
</dbReference>
<evidence type="ECO:0000256" key="1">
    <source>
        <dbReference type="ARBA" id="ARBA00022490"/>
    </source>
</evidence>
<dbReference type="OrthoDB" id="9805006at2"/>
<dbReference type="InterPro" id="IPR028998">
    <property type="entry name" value="RimP_C"/>
</dbReference>
<dbReference type="FunFam" id="3.30.300.70:FF:000001">
    <property type="entry name" value="Ribosome maturation factor RimP"/>
    <property type="match status" value="1"/>
</dbReference>
<dbReference type="SUPFAM" id="SSF75420">
    <property type="entry name" value="YhbC-like, N-terminal domain"/>
    <property type="match status" value="1"/>
</dbReference>
<dbReference type="Pfam" id="PF02576">
    <property type="entry name" value="RimP_N"/>
    <property type="match status" value="1"/>
</dbReference>
<dbReference type="AlphaFoldDB" id="A0A0F4KT94"/>
<dbReference type="HAMAP" id="MF_01077">
    <property type="entry name" value="RimP"/>
    <property type="match status" value="1"/>
</dbReference>
<organism evidence="6 7">
    <name type="scientific">Bombilactobacillus mellis</name>
    <dbReference type="NCBI Taxonomy" id="1218508"/>
    <lineage>
        <taxon>Bacteria</taxon>
        <taxon>Bacillati</taxon>
        <taxon>Bacillota</taxon>
        <taxon>Bacilli</taxon>
        <taxon>Lactobacillales</taxon>
        <taxon>Lactobacillaceae</taxon>
        <taxon>Bombilactobacillus</taxon>
    </lineage>
</organism>
<dbReference type="HOGENOM" id="CLU_070525_2_0_9"/>
<dbReference type="PANTHER" id="PTHR33867">
    <property type="entry name" value="RIBOSOME MATURATION FACTOR RIMP"/>
    <property type="match status" value="1"/>
</dbReference>
<protein>
    <recommendedName>
        <fullName evidence="3">Ribosome maturation factor RimP</fullName>
    </recommendedName>
</protein>
<dbReference type="PATRIC" id="fig|1218508.4.peg.693"/>
<dbReference type="PANTHER" id="PTHR33867:SF1">
    <property type="entry name" value="RIBOSOME MATURATION FACTOR RIMP"/>
    <property type="match status" value="1"/>
</dbReference>
<proteinExistence type="inferred from homology"/>
<keyword evidence="7" id="KW-1185">Reference proteome</keyword>
<dbReference type="STRING" id="1218508.JG29_06780"/>
<evidence type="ECO:0000313" key="6">
    <source>
        <dbReference type="EMBL" id="KJY49224.1"/>
    </source>
</evidence>